<keyword evidence="1" id="KW-1133">Transmembrane helix</keyword>
<organism evidence="2 3">
    <name type="scientific">Lentzea aerocolonigenes</name>
    <name type="common">Lechevalieria aerocolonigenes</name>
    <name type="synonym">Saccharothrix aerocolonigenes</name>
    <dbReference type="NCBI Taxonomy" id="68170"/>
    <lineage>
        <taxon>Bacteria</taxon>
        <taxon>Bacillati</taxon>
        <taxon>Actinomycetota</taxon>
        <taxon>Actinomycetes</taxon>
        <taxon>Pseudonocardiales</taxon>
        <taxon>Pseudonocardiaceae</taxon>
        <taxon>Lentzea</taxon>
    </lineage>
</organism>
<feature type="transmembrane region" description="Helical" evidence="1">
    <location>
        <begin position="34"/>
        <end position="53"/>
    </location>
</feature>
<evidence type="ECO:0000313" key="3">
    <source>
        <dbReference type="Proteomes" id="UP000033393"/>
    </source>
</evidence>
<accession>A0A0F0GPC7</accession>
<evidence type="ECO:0000313" key="2">
    <source>
        <dbReference type="EMBL" id="KJK45359.1"/>
    </source>
</evidence>
<feature type="transmembrane region" description="Helical" evidence="1">
    <location>
        <begin position="65"/>
        <end position="83"/>
    </location>
</feature>
<evidence type="ECO:0000256" key="1">
    <source>
        <dbReference type="SAM" id="Phobius"/>
    </source>
</evidence>
<name>A0A0F0GPC7_LENAE</name>
<gene>
    <name evidence="2" type="ORF">UK23_26440</name>
</gene>
<comment type="caution">
    <text evidence="2">The sequence shown here is derived from an EMBL/GenBank/DDBJ whole genome shotgun (WGS) entry which is preliminary data.</text>
</comment>
<feature type="transmembrane region" description="Helical" evidence="1">
    <location>
        <begin position="95"/>
        <end position="114"/>
    </location>
</feature>
<evidence type="ECO:0008006" key="4">
    <source>
        <dbReference type="Google" id="ProtNLM"/>
    </source>
</evidence>
<proteinExistence type="predicted"/>
<dbReference type="Proteomes" id="UP000033393">
    <property type="component" value="Unassembled WGS sequence"/>
</dbReference>
<dbReference type="EMBL" id="JYJG01000214">
    <property type="protein sequence ID" value="KJK45359.1"/>
    <property type="molecule type" value="Genomic_DNA"/>
</dbReference>
<dbReference type="RefSeq" id="WP_045314346.1">
    <property type="nucleotide sequence ID" value="NZ_JYJG01000214.1"/>
</dbReference>
<dbReference type="PATRIC" id="fig|68170.10.peg.6844"/>
<reference evidence="2 3" key="1">
    <citation type="submission" date="2015-02" db="EMBL/GenBank/DDBJ databases">
        <authorList>
            <person name="Ju K.-S."/>
            <person name="Doroghazi J.R."/>
            <person name="Metcalf W."/>
        </authorList>
    </citation>
    <scope>NUCLEOTIDE SEQUENCE [LARGE SCALE GENOMIC DNA]</scope>
    <source>
        <strain evidence="2 3">NRRL B-16140</strain>
    </source>
</reference>
<keyword evidence="1" id="KW-0472">Membrane</keyword>
<dbReference type="AlphaFoldDB" id="A0A0F0GPC7"/>
<keyword evidence="3" id="KW-1185">Reference proteome</keyword>
<keyword evidence="1" id="KW-0812">Transmembrane</keyword>
<protein>
    <recommendedName>
        <fullName evidence="4">DUF2231 domain-containing protein</fullName>
    </recommendedName>
</protein>
<sequence length="124" mass="12958">MPRRLVALPFALLTATTALDVLHLLTGLPAVLTWHLITAGLLLGIAVVAAEWLDRIFAEPSVPASGSDLGVALVLVLFGVSWALRLGRPEWEPTWAAVLAGWAGAAGLLAINSVQRRHPAAATG</sequence>